<comment type="caution">
    <text evidence="2">The sequence shown here is derived from an EMBL/GenBank/DDBJ whole genome shotgun (WGS) entry which is preliminary data.</text>
</comment>
<dbReference type="InterPro" id="IPR052917">
    <property type="entry name" value="Stress-Dev_Protein"/>
</dbReference>
<dbReference type="InterPro" id="IPR012349">
    <property type="entry name" value="Split_barrel_FMN-bd"/>
</dbReference>
<dbReference type="EMBL" id="SNZV01000005">
    <property type="protein sequence ID" value="TDS13137.1"/>
    <property type="molecule type" value="Genomic_DNA"/>
</dbReference>
<dbReference type="AlphaFoldDB" id="A0A4R7CYW9"/>
<protein>
    <submittedName>
        <fullName evidence="2">General stress protein 26</fullName>
    </submittedName>
</protein>
<dbReference type="PANTHER" id="PTHR34818">
    <property type="entry name" value="PROTEIN BLI-3"/>
    <property type="match status" value="1"/>
</dbReference>
<accession>A0A4R7CYW9</accession>
<dbReference type="Gene3D" id="2.30.110.10">
    <property type="entry name" value="Electron Transport, Fmn-binding Protein, Chain A"/>
    <property type="match status" value="1"/>
</dbReference>
<gene>
    <name evidence="2" type="ORF">B0I21_105271</name>
</gene>
<dbReference type="SUPFAM" id="SSF50475">
    <property type="entry name" value="FMN-binding split barrel"/>
    <property type="match status" value="1"/>
</dbReference>
<name>A0A4R7CYW9_9SPHI</name>
<evidence type="ECO:0000259" key="1">
    <source>
        <dbReference type="Pfam" id="PF16242"/>
    </source>
</evidence>
<organism evidence="2 3">
    <name type="scientific">Sphingobacterium paludis</name>
    <dbReference type="NCBI Taxonomy" id="1476465"/>
    <lineage>
        <taxon>Bacteria</taxon>
        <taxon>Pseudomonadati</taxon>
        <taxon>Bacteroidota</taxon>
        <taxon>Sphingobacteriia</taxon>
        <taxon>Sphingobacteriales</taxon>
        <taxon>Sphingobacteriaceae</taxon>
        <taxon>Sphingobacterium</taxon>
    </lineage>
</organism>
<proteinExistence type="predicted"/>
<dbReference type="PANTHER" id="PTHR34818:SF1">
    <property type="entry name" value="PROTEIN BLI-3"/>
    <property type="match status" value="1"/>
</dbReference>
<evidence type="ECO:0000313" key="3">
    <source>
        <dbReference type="Proteomes" id="UP000294752"/>
    </source>
</evidence>
<dbReference type="InterPro" id="IPR038725">
    <property type="entry name" value="YdaG_split_barrel_FMN-bd"/>
</dbReference>
<reference evidence="2 3" key="1">
    <citation type="submission" date="2019-03" db="EMBL/GenBank/DDBJ databases">
        <title>Genomic Encyclopedia of Type Strains, Phase III (KMG-III): the genomes of soil and plant-associated and newly described type strains.</title>
        <authorList>
            <person name="Whitman W."/>
        </authorList>
    </citation>
    <scope>NUCLEOTIDE SEQUENCE [LARGE SCALE GENOMIC DNA]</scope>
    <source>
        <strain evidence="2 3">CGMCC 1.12801</strain>
    </source>
</reference>
<sequence>MEQNKEENLTGKDALAKIREIADEAKTCFFCTDIKTGIPLSVRPMAILQVDDSGFLWFMTSTDTKKEEEIEENPFVHLMMQSGQRSGFLNLYGIADELHDQEKINELWNPSLEIWFEGPEDPKILLIRVEVLEGHYWDNKHSAPVAAFKGLKSLITGKPDHDGVHGEIDI</sequence>
<dbReference type="Pfam" id="PF16242">
    <property type="entry name" value="Pyrid_ox_like"/>
    <property type="match status" value="1"/>
</dbReference>
<keyword evidence="3" id="KW-1185">Reference proteome</keyword>
<evidence type="ECO:0000313" key="2">
    <source>
        <dbReference type="EMBL" id="TDS13137.1"/>
    </source>
</evidence>
<feature type="domain" description="General stress protein FMN-binding split barrel" evidence="1">
    <location>
        <begin position="13"/>
        <end position="158"/>
    </location>
</feature>
<dbReference type="RefSeq" id="WP_243836065.1">
    <property type="nucleotide sequence ID" value="NZ_SNZV01000005.1"/>
</dbReference>
<dbReference type="Proteomes" id="UP000294752">
    <property type="component" value="Unassembled WGS sequence"/>
</dbReference>